<accession>J9Z9Q2</accession>
<organism evidence="1 2">
    <name type="scientific">Leptospirillum ferriphilum (strain ML-04)</name>
    <dbReference type="NCBI Taxonomy" id="1048260"/>
    <lineage>
        <taxon>Bacteria</taxon>
        <taxon>Pseudomonadati</taxon>
        <taxon>Nitrospirota</taxon>
        <taxon>Nitrospiria</taxon>
        <taxon>Nitrospirales</taxon>
        <taxon>Nitrospiraceae</taxon>
        <taxon>Leptospirillum</taxon>
    </lineage>
</organism>
<dbReference type="HOGENOM" id="CLU_3026774_0_0_0"/>
<dbReference type="EMBL" id="CP002919">
    <property type="protein sequence ID" value="AFS52648.1"/>
    <property type="molecule type" value="Genomic_DNA"/>
</dbReference>
<proteinExistence type="predicted"/>
<dbReference type="PATRIC" id="fig|1048260.3.peg.435"/>
<dbReference type="Proteomes" id="UP000006177">
    <property type="component" value="Chromosome"/>
</dbReference>
<protein>
    <submittedName>
        <fullName evidence="1">Uncharacterized protein</fullName>
    </submittedName>
</protein>
<name>J9Z9Q2_LEPFM</name>
<sequence length="55" mass="6315">MLGIRRVLQGGEKAARRVKRLLTVRKRSSGENKIIFLNRPFYPTSNPVQQPLPNL</sequence>
<evidence type="ECO:0000313" key="2">
    <source>
        <dbReference type="Proteomes" id="UP000006177"/>
    </source>
</evidence>
<dbReference type="AlphaFoldDB" id="J9Z9Q2"/>
<dbReference type="STRING" id="1048260.LFML04_0406"/>
<dbReference type="KEGG" id="lfi:LFML04_0406"/>
<evidence type="ECO:0000313" key="1">
    <source>
        <dbReference type="EMBL" id="AFS52648.1"/>
    </source>
</evidence>
<gene>
    <name evidence="1" type="ordered locus">LFML04_0406</name>
</gene>
<reference evidence="1 2" key="1">
    <citation type="journal article" date="2011" name="J. Microbiol.">
        <title>Complete genome of Leptospirillum ferriphilum ML-04 provides insight into its physiology and environmental adaptation.</title>
        <authorList>
            <person name="Mi S."/>
            <person name="Song J."/>
            <person name="Lin J."/>
            <person name="Che Y."/>
            <person name="Zheng H."/>
            <person name="Lin J."/>
        </authorList>
    </citation>
    <scope>NUCLEOTIDE SEQUENCE [LARGE SCALE GENOMIC DNA]</scope>
    <source>
        <strain evidence="1 2">ML-04</strain>
    </source>
</reference>